<protein>
    <recommendedName>
        <fullName evidence="2">Muconolactone isomerase domain-containing protein</fullName>
    </recommendedName>
</protein>
<proteinExistence type="predicted"/>
<evidence type="ECO:0000313" key="1">
    <source>
        <dbReference type="EMBL" id="SVB95222.1"/>
    </source>
</evidence>
<gene>
    <name evidence="1" type="ORF">METZ01_LOCUS248076</name>
</gene>
<accession>A0A382I7B9</accession>
<sequence length="99" mass="11322">EKLKYIVQIEIDPDIGVEFEEDPAGIQEFIGKWQALNPIGMYFSLTRRAATVIVDVPSEDSMFEAIHHTWLVTRSYPEIWPVTDLEGFGSLMHRLGMTP</sequence>
<name>A0A382I7B9_9ZZZZ</name>
<reference evidence="1" key="1">
    <citation type="submission" date="2018-05" db="EMBL/GenBank/DDBJ databases">
        <authorList>
            <person name="Lanie J.A."/>
            <person name="Ng W.-L."/>
            <person name="Kazmierczak K.M."/>
            <person name="Andrzejewski T.M."/>
            <person name="Davidsen T.M."/>
            <person name="Wayne K.J."/>
            <person name="Tettelin H."/>
            <person name="Glass J.I."/>
            <person name="Rusch D."/>
            <person name="Podicherti R."/>
            <person name="Tsui H.-C.T."/>
            <person name="Winkler M.E."/>
        </authorList>
    </citation>
    <scope>NUCLEOTIDE SEQUENCE</scope>
</reference>
<feature type="non-terminal residue" evidence="1">
    <location>
        <position position="1"/>
    </location>
</feature>
<evidence type="ECO:0008006" key="2">
    <source>
        <dbReference type="Google" id="ProtNLM"/>
    </source>
</evidence>
<organism evidence="1">
    <name type="scientific">marine metagenome</name>
    <dbReference type="NCBI Taxonomy" id="408172"/>
    <lineage>
        <taxon>unclassified sequences</taxon>
        <taxon>metagenomes</taxon>
        <taxon>ecological metagenomes</taxon>
    </lineage>
</organism>
<dbReference type="EMBL" id="UINC01065493">
    <property type="protein sequence ID" value="SVB95222.1"/>
    <property type="molecule type" value="Genomic_DNA"/>
</dbReference>
<dbReference type="AlphaFoldDB" id="A0A382I7B9"/>